<protein>
    <submittedName>
        <fullName evidence="1">Protein cornichon-4</fullName>
    </submittedName>
</protein>
<evidence type="ECO:0000313" key="2">
    <source>
        <dbReference type="Proteomes" id="UP000700334"/>
    </source>
</evidence>
<dbReference type="AlphaFoldDB" id="A0A8J6BEQ7"/>
<sequence length="78" mass="8708">LMLLEIKQVGSSRTDGPHCCYCMNAPFIALMPRGKMGMLDPMEIHSQGQTESHAEAALVNLGFRLLCLFTYLYSMILV</sequence>
<accession>A0A8J6BEQ7</accession>
<feature type="non-terminal residue" evidence="1">
    <location>
        <position position="78"/>
    </location>
</feature>
<name>A0A8J6BEQ7_GALPY</name>
<keyword evidence="2" id="KW-1185">Reference proteome</keyword>
<organism evidence="1 2">
    <name type="scientific">Galemys pyrenaicus</name>
    <name type="common">Iberian desman</name>
    <name type="synonym">Pyrenean desman</name>
    <dbReference type="NCBI Taxonomy" id="202257"/>
    <lineage>
        <taxon>Eukaryota</taxon>
        <taxon>Metazoa</taxon>
        <taxon>Chordata</taxon>
        <taxon>Craniata</taxon>
        <taxon>Vertebrata</taxon>
        <taxon>Euteleostomi</taxon>
        <taxon>Mammalia</taxon>
        <taxon>Eutheria</taxon>
        <taxon>Laurasiatheria</taxon>
        <taxon>Eulipotyphla</taxon>
        <taxon>Talpidae</taxon>
        <taxon>Galemys</taxon>
    </lineage>
</organism>
<gene>
    <name evidence="1" type="ORF">J0S82_007942</name>
</gene>
<reference evidence="1" key="1">
    <citation type="journal article" date="2021" name="Evol. Appl.">
        <title>The genome of the Pyrenean desman and the effects of bottlenecks and inbreeding on the genomic landscape of an endangered species.</title>
        <authorList>
            <person name="Escoda L."/>
            <person name="Castresana J."/>
        </authorList>
    </citation>
    <scope>NUCLEOTIDE SEQUENCE</scope>
    <source>
        <strain evidence="1">IBE-C5619</strain>
    </source>
</reference>
<comment type="caution">
    <text evidence="1">The sequence shown here is derived from an EMBL/GenBank/DDBJ whole genome shotgun (WGS) entry which is preliminary data.</text>
</comment>
<dbReference type="Proteomes" id="UP000700334">
    <property type="component" value="Unassembled WGS sequence"/>
</dbReference>
<proteinExistence type="predicted"/>
<dbReference type="EMBL" id="JAGFMF010011443">
    <property type="protein sequence ID" value="KAG8522334.1"/>
    <property type="molecule type" value="Genomic_DNA"/>
</dbReference>
<evidence type="ECO:0000313" key="1">
    <source>
        <dbReference type="EMBL" id="KAG8522334.1"/>
    </source>
</evidence>